<reference evidence="5" key="1">
    <citation type="submission" date="2020-06" db="EMBL/GenBank/DDBJ databases">
        <authorList>
            <person name="Ji K."/>
            <person name="Li J."/>
        </authorList>
    </citation>
    <scope>NUCLEOTIDE SEQUENCE</scope>
    <source>
        <strain evidence="5">JKM2019</strain>
        <tissue evidence="5">Whole body</tissue>
    </source>
</reference>
<dbReference type="SUPFAM" id="SSF47473">
    <property type="entry name" value="EF-hand"/>
    <property type="match status" value="1"/>
</dbReference>
<sequence length="454" mass="54163">MDPFHFTEIPEFYHNRNGNDNVICAKLREQARFLFLNRLSKETIQNEELQQLWLLLEKNVHTLSNEMNDDQKINYLEFQQIRQQLNPDSKLKKYFSATIFTQLLSEHQSLSSSSLSSIQSTGGKISILTFFRYVMRKIWLQQARVSLSFWDSSANGYLTRLDLENYIRQLIPTLTKLNNMDKSYYPFYICVATRKFFFILDPHKHNRIRIIDVLFSGLLDDLLELRNNGDGYDHNDSNNHQPHHHQQQQQQTTNTGNRNQSIIDNFNWFSAANTIRLYNMYIDLDDDHNGMISKLELRKFGNFNELFVEQLFDVCMTYNKEIDFKTFIDIILALENRKEIQSQHFFFTILDINHCHYLDDYVLRYFFKAIENQMRRQGQEPIRFDDFSNEIYDMIRPQKHSRRIYFDDLVASGHADTIISILIDFNGFYAYENRDSNIRLRNANNRPMSPMLNS</sequence>
<organism evidence="5">
    <name type="scientific">Dermatophagoides farinae</name>
    <name type="common">American house dust mite</name>
    <dbReference type="NCBI Taxonomy" id="6954"/>
    <lineage>
        <taxon>Eukaryota</taxon>
        <taxon>Metazoa</taxon>
        <taxon>Ecdysozoa</taxon>
        <taxon>Arthropoda</taxon>
        <taxon>Chelicerata</taxon>
        <taxon>Arachnida</taxon>
        <taxon>Acari</taxon>
        <taxon>Acariformes</taxon>
        <taxon>Sarcoptiformes</taxon>
        <taxon>Astigmata</taxon>
        <taxon>Psoroptidia</taxon>
        <taxon>Analgoidea</taxon>
        <taxon>Pyroglyphidae</taxon>
        <taxon>Dermatophagoidinae</taxon>
        <taxon>Dermatophagoides</taxon>
    </lineage>
</organism>
<evidence type="ECO:0000256" key="3">
    <source>
        <dbReference type="ARBA" id="ARBA00022837"/>
    </source>
</evidence>
<dbReference type="GO" id="GO:0005813">
    <property type="term" value="C:centrosome"/>
    <property type="evidence" value="ECO:0007669"/>
    <property type="project" value="TreeGrafter"/>
</dbReference>
<dbReference type="EMBL" id="SDOV01000003">
    <property type="protein sequence ID" value="KAH7642852.1"/>
    <property type="molecule type" value="Genomic_DNA"/>
</dbReference>
<reference evidence="5" key="2">
    <citation type="journal article" date="2021" name="World Allergy Organ. J.">
        <title>Chromosome-level assembly of Dermatophagoides farinae genome and transcriptome reveals two novel allergens Der f 37 and Der f 39.</title>
        <authorList>
            <person name="Chen J."/>
            <person name="Cai Z."/>
            <person name="Fan D."/>
            <person name="Hu J."/>
            <person name="Hou Y."/>
            <person name="He Y."/>
            <person name="Zhang Z."/>
            <person name="Zhao Z."/>
            <person name="Gao P."/>
            <person name="Hu W."/>
            <person name="Sun J."/>
            <person name="Li J."/>
            <person name="Ji K."/>
        </authorList>
    </citation>
    <scope>NUCLEOTIDE SEQUENCE</scope>
    <source>
        <strain evidence="5">JKM2019</strain>
    </source>
</reference>
<dbReference type="InterPro" id="IPR011992">
    <property type="entry name" value="EF-hand-dom_pair"/>
</dbReference>
<dbReference type="PANTHER" id="PTHR12085:SF3">
    <property type="entry name" value="SERINE_THREONINE-PROTEIN PHOSPHATASE 2A REGULATORY SUBUNIT B'' SUBUNIT GAMMA"/>
    <property type="match status" value="1"/>
</dbReference>
<dbReference type="GO" id="GO:0030865">
    <property type="term" value="P:cortical cytoskeleton organization"/>
    <property type="evidence" value="ECO:0007669"/>
    <property type="project" value="TreeGrafter"/>
</dbReference>
<gene>
    <name evidence="5" type="ORF">HUG17_9543</name>
</gene>
<dbReference type="CDD" id="cd21505">
    <property type="entry name" value="PPP2R3C"/>
    <property type="match status" value="1"/>
</dbReference>
<dbReference type="PANTHER" id="PTHR12085">
    <property type="entry name" value="SERINE/THREONINE-PROTEIN PHOSPHATASE 2A REGULATORY SUBUNIT B'' SUBUNIT GAMMA"/>
    <property type="match status" value="1"/>
</dbReference>
<comment type="subcellular location">
    <subcellularLocation>
        <location evidence="1">Cytoplasm</location>
    </subcellularLocation>
</comment>
<dbReference type="InterPro" id="IPR039865">
    <property type="entry name" value="PPP2R3C"/>
</dbReference>
<evidence type="ECO:0000256" key="4">
    <source>
        <dbReference type="SAM" id="MobiDB-lite"/>
    </source>
</evidence>
<comment type="caution">
    <text evidence="5">The sequence shown here is derived from an EMBL/GenBank/DDBJ whole genome shotgun (WGS) entry which is preliminary data.</text>
</comment>
<evidence type="ECO:0000256" key="1">
    <source>
        <dbReference type="ARBA" id="ARBA00004496"/>
    </source>
</evidence>
<evidence type="ECO:0000313" key="5">
    <source>
        <dbReference type="EMBL" id="KAH7642852.1"/>
    </source>
</evidence>
<dbReference type="Gene3D" id="1.10.238.10">
    <property type="entry name" value="EF-hand"/>
    <property type="match status" value="1"/>
</dbReference>
<name>A0A9D4P3C2_DERFA</name>
<dbReference type="GO" id="GO:0005819">
    <property type="term" value="C:spindle"/>
    <property type="evidence" value="ECO:0007669"/>
    <property type="project" value="TreeGrafter"/>
</dbReference>
<proteinExistence type="predicted"/>
<evidence type="ECO:0000256" key="2">
    <source>
        <dbReference type="ARBA" id="ARBA00022490"/>
    </source>
</evidence>
<feature type="region of interest" description="Disordered" evidence="4">
    <location>
        <begin position="230"/>
        <end position="257"/>
    </location>
</feature>
<dbReference type="GO" id="GO:0035303">
    <property type="term" value="P:regulation of dephosphorylation"/>
    <property type="evidence" value="ECO:0007669"/>
    <property type="project" value="InterPro"/>
</dbReference>
<dbReference type="GO" id="GO:0005737">
    <property type="term" value="C:cytoplasm"/>
    <property type="evidence" value="ECO:0007669"/>
    <property type="project" value="UniProtKB-SubCell"/>
</dbReference>
<accession>A0A9D4P3C2</accession>
<feature type="compositionally biased region" description="Low complexity" evidence="4">
    <location>
        <begin position="247"/>
        <end position="257"/>
    </location>
</feature>
<keyword evidence="3" id="KW-0106">Calcium</keyword>
<dbReference type="AlphaFoldDB" id="A0A9D4P3C2"/>
<keyword evidence="2" id="KW-0963">Cytoplasm</keyword>
<protein>
    <recommendedName>
        <fullName evidence="6">Serine/threonine-protein phosphatase 2A regulatory subunit B'' subunit gamma-like</fullName>
    </recommendedName>
</protein>
<evidence type="ECO:0008006" key="6">
    <source>
        <dbReference type="Google" id="ProtNLM"/>
    </source>
</evidence>
<dbReference type="GO" id="GO:0000226">
    <property type="term" value="P:microtubule cytoskeleton organization"/>
    <property type="evidence" value="ECO:0007669"/>
    <property type="project" value="TreeGrafter"/>
</dbReference>
<dbReference type="OrthoDB" id="10265007at2759"/>
<dbReference type="PROSITE" id="PS00018">
    <property type="entry name" value="EF_HAND_1"/>
    <property type="match status" value="2"/>
</dbReference>
<dbReference type="Proteomes" id="UP000828236">
    <property type="component" value="Unassembled WGS sequence"/>
</dbReference>
<dbReference type="InterPro" id="IPR018247">
    <property type="entry name" value="EF_Hand_1_Ca_BS"/>
</dbReference>